<evidence type="ECO:0000313" key="2">
    <source>
        <dbReference type="Proteomes" id="UP000479190"/>
    </source>
</evidence>
<accession>A0A6H5I485</accession>
<proteinExistence type="predicted"/>
<keyword evidence="2" id="KW-1185">Reference proteome</keyword>
<sequence>MKISSCMCTSMINRSRGGASRRSGSANDRGSGCRWRRFSGIEHDCGLRGSELSCLLTRSSRAPSPLSTIERRLPLQSGLELLDHTSTLFN</sequence>
<dbReference type="AlphaFoldDB" id="A0A6H5I485"/>
<dbReference type="EMBL" id="CADCXV010000639">
    <property type="protein sequence ID" value="CAB0031327.1"/>
    <property type="molecule type" value="Genomic_DNA"/>
</dbReference>
<name>A0A6H5I485_9HYME</name>
<evidence type="ECO:0000313" key="1">
    <source>
        <dbReference type="EMBL" id="CAB0031327.1"/>
    </source>
</evidence>
<protein>
    <submittedName>
        <fullName evidence="1">Uncharacterized protein</fullName>
    </submittedName>
</protein>
<organism evidence="1 2">
    <name type="scientific">Trichogramma brassicae</name>
    <dbReference type="NCBI Taxonomy" id="86971"/>
    <lineage>
        <taxon>Eukaryota</taxon>
        <taxon>Metazoa</taxon>
        <taxon>Ecdysozoa</taxon>
        <taxon>Arthropoda</taxon>
        <taxon>Hexapoda</taxon>
        <taxon>Insecta</taxon>
        <taxon>Pterygota</taxon>
        <taxon>Neoptera</taxon>
        <taxon>Endopterygota</taxon>
        <taxon>Hymenoptera</taxon>
        <taxon>Apocrita</taxon>
        <taxon>Proctotrupomorpha</taxon>
        <taxon>Chalcidoidea</taxon>
        <taxon>Trichogrammatidae</taxon>
        <taxon>Trichogramma</taxon>
    </lineage>
</organism>
<gene>
    <name evidence="1" type="ORF">TBRA_LOCUS3302</name>
</gene>
<reference evidence="1 2" key="1">
    <citation type="submission" date="2020-02" db="EMBL/GenBank/DDBJ databases">
        <authorList>
            <person name="Ferguson B K."/>
        </authorList>
    </citation>
    <scope>NUCLEOTIDE SEQUENCE [LARGE SCALE GENOMIC DNA]</scope>
</reference>
<dbReference type="Proteomes" id="UP000479190">
    <property type="component" value="Unassembled WGS sequence"/>
</dbReference>